<feature type="transmembrane region" description="Helical" evidence="8">
    <location>
        <begin position="269"/>
        <end position="290"/>
    </location>
</feature>
<dbReference type="PANTHER" id="PTHR33281">
    <property type="entry name" value="UPF0187 PROTEIN YNEE"/>
    <property type="match status" value="1"/>
</dbReference>
<evidence type="ECO:0000256" key="7">
    <source>
        <dbReference type="ARBA" id="ARBA00023136"/>
    </source>
</evidence>
<evidence type="ECO:0000256" key="4">
    <source>
        <dbReference type="ARBA" id="ARBA00022692"/>
    </source>
</evidence>
<dbReference type="Proteomes" id="UP000332933">
    <property type="component" value="Unassembled WGS sequence"/>
</dbReference>
<evidence type="ECO:0000313" key="10">
    <source>
        <dbReference type="EMBL" id="VFT82847.1"/>
    </source>
</evidence>
<keyword evidence="2" id="KW-0813">Transport</keyword>
<organism evidence="10 11">
    <name type="scientific">Aphanomyces stellatus</name>
    <dbReference type="NCBI Taxonomy" id="120398"/>
    <lineage>
        <taxon>Eukaryota</taxon>
        <taxon>Sar</taxon>
        <taxon>Stramenopiles</taxon>
        <taxon>Oomycota</taxon>
        <taxon>Saprolegniomycetes</taxon>
        <taxon>Saprolegniales</taxon>
        <taxon>Verrucalvaceae</taxon>
        <taxon>Aphanomyces</taxon>
    </lineage>
</organism>
<keyword evidence="7 8" id="KW-0472">Membrane</keyword>
<name>A0A485KF15_9STRA</name>
<dbReference type="GO" id="GO:0005886">
    <property type="term" value="C:plasma membrane"/>
    <property type="evidence" value="ECO:0007669"/>
    <property type="project" value="UniProtKB-SubCell"/>
</dbReference>
<keyword evidence="3" id="KW-1003">Cell membrane</keyword>
<comment type="subcellular location">
    <subcellularLocation>
        <location evidence="1">Cell membrane</location>
        <topology evidence="1">Multi-pass membrane protein</topology>
    </subcellularLocation>
</comment>
<dbReference type="PANTHER" id="PTHR33281:SF19">
    <property type="entry name" value="VOLTAGE-DEPENDENT ANION CHANNEL-FORMING PROTEIN YNEE"/>
    <property type="match status" value="1"/>
</dbReference>
<reference evidence="10 11" key="1">
    <citation type="submission" date="2019-03" db="EMBL/GenBank/DDBJ databases">
        <authorList>
            <person name="Gaulin E."/>
            <person name="Dumas B."/>
        </authorList>
    </citation>
    <scope>NUCLEOTIDE SEQUENCE [LARGE SCALE GENOMIC DNA]</scope>
    <source>
        <strain evidence="10">CBS 568.67</strain>
    </source>
</reference>
<dbReference type="GO" id="GO:0005254">
    <property type="term" value="F:chloride channel activity"/>
    <property type="evidence" value="ECO:0007669"/>
    <property type="project" value="InterPro"/>
</dbReference>
<evidence type="ECO:0000256" key="1">
    <source>
        <dbReference type="ARBA" id="ARBA00004651"/>
    </source>
</evidence>
<gene>
    <name evidence="10" type="primary">Aste57867_5824</name>
    <name evidence="9" type="ORF">As57867_005810</name>
    <name evidence="10" type="ORF">ASTE57867_5824</name>
</gene>
<keyword evidence="11" id="KW-1185">Reference proteome</keyword>
<dbReference type="OrthoDB" id="1368at2759"/>
<feature type="transmembrane region" description="Helical" evidence="8">
    <location>
        <begin position="62"/>
        <end position="79"/>
    </location>
</feature>
<dbReference type="EMBL" id="CAADRA010002228">
    <property type="protein sequence ID" value="VFT82847.1"/>
    <property type="molecule type" value="Genomic_DNA"/>
</dbReference>
<keyword evidence="4 8" id="KW-0812">Transmembrane</keyword>
<evidence type="ECO:0000313" key="9">
    <source>
        <dbReference type="EMBL" id="KAF0709599.1"/>
    </source>
</evidence>
<dbReference type="Pfam" id="PF25539">
    <property type="entry name" value="Bestrophin_2"/>
    <property type="match status" value="1"/>
</dbReference>
<evidence type="ECO:0000256" key="2">
    <source>
        <dbReference type="ARBA" id="ARBA00022448"/>
    </source>
</evidence>
<feature type="transmembrane region" description="Helical" evidence="8">
    <location>
        <begin position="244"/>
        <end position="263"/>
    </location>
</feature>
<sequence>MIYYDSRNVLSILFQWKGSPFIGWPPVRAFVVALFSLLLAALSDAELLDLSWVDGSTAIKDLLTISNTFIGLLISFRLNSAFQQWKAGLADISSFTQSARTLLISFGSCMCATAGGATILAEQGRLTQEMERLVLIYTSLVFHDCREQDALPDIVAHKWLLADERQELERCGAATHDNESGAFLSNRMRAGIVELWLRRLIQDAMTQSLLSPIQANTLHLQVTNLPQIHSRVFNSSNIPMPFNYCQYVHACIYAYLVLYAVVIVPDTAWFTPLWVFLWGLVLLVADFVALEIECPFGLDPNDIDLELRLSQLQADMRVVVQSQYHVWGLTLPPREVWRPTTSFKETDPLLPYAT</sequence>
<accession>A0A485KF15</accession>
<dbReference type="InterPro" id="IPR044669">
    <property type="entry name" value="YneE/VCCN1/2-like"/>
</dbReference>
<evidence type="ECO:0000256" key="6">
    <source>
        <dbReference type="ARBA" id="ARBA00023065"/>
    </source>
</evidence>
<protein>
    <submittedName>
        <fullName evidence="10">Aste57867_5824 protein</fullName>
    </submittedName>
</protein>
<dbReference type="AlphaFoldDB" id="A0A485KF15"/>
<keyword evidence="6" id="KW-0406">Ion transport</keyword>
<proteinExistence type="predicted"/>
<evidence type="ECO:0000256" key="5">
    <source>
        <dbReference type="ARBA" id="ARBA00022989"/>
    </source>
</evidence>
<evidence type="ECO:0000256" key="3">
    <source>
        <dbReference type="ARBA" id="ARBA00022475"/>
    </source>
</evidence>
<reference evidence="9" key="2">
    <citation type="submission" date="2019-06" db="EMBL/GenBank/DDBJ databases">
        <title>Genomics analysis of Aphanomyces spp. identifies a new class of oomycete effector associated with host adaptation.</title>
        <authorList>
            <person name="Gaulin E."/>
        </authorList>
    </citation>
    <scope>NUCLEOTIDE SEQUENCE</scope>
    <source>
        <strain evidence="9">CBS 578.67</strain>
    </source>
</reference>
<keyword evidence="5 8" id="KW-1133">Transmembrane helix</keyword>
<evidence type="ECO:0000256" key="8">
    <source>
        <dbReference type="SAM" id="Phobius"/>
    </source>
</evidence>
<feature type="transmembrane region" description="Helical" evidence="8">
    <location>
        <begin position="21"/>
        <end position="42"/>
    </location>
</feature>
<dbReference type="EMBL" id="VJMH01002226">
    <property type="protein sequence ID" value="KAF0709599.1"/>
    <property type="molecule type" value="Genomic_DNA"/>
</dbReference>
<evidence type="ECO:0000313" key="11">
    <source>
        <dbReference type="Proteomes" id="UP000332933"/>
    </source>
</evidence>